<dbReference type="RefSeq" id="WP_009565777.1">
    <property type="nucleotide sequence ID" value="NZ_AP025160.1"/>
</dbReference>
<dbReference type="Proteomes" id="UP000248886">
    <property type="component" value="Unassembled WGS sequence"/>
</dbReference>
<keyword evidence="1" id="KW-0472">Membrane</keyword>
<keyword evidence="1" id="KW-0812">Transmembrane</keyword>
<name>A0A2W1KL60_ACIFR</name>
<dbReference type="EMBL" id="QKQP01000011">
    <property type="protein sequence ID" value="PZD80091.1"/>
    <property type="molecule type" value="Genomic_DNA"/>
</dbReference>
<keyword evidence="1" id="KW-1133">Transmembrane helix</keyword>
<proteinExistence type="predicted"/>
<evidence type="ECO:0000313" key="3">
    <source>
        <dbReference type="Proteomes" id="UP000248886"/>
    </source>
</evidence>
<feature type="transmembrane region" description="Helical" evidence="1">
    <location>
        <begin position="41"/>
        <end position="59"/>
    </location>
</feature>
<reference evidence="2 3" key="1">
    <citation type="submission" date="2018-06" db="EMBL/GenBank/DDBJ databases">
        <title>Draft sequence of Acidithiobacillus ferrooxidans CCM 4253.</title>
        <authorList>
            <person name="Moya-Beltran A."/>
            <person name="Castro M."/>
            <person name="Covarrubias P.C."/>
            <person name="Issotta F."/>
            <person name="Janiczek O."/>
            <person name="Mandl M."/>
            <person name="Kucera J."/>
            <person name="Quatrini R."/>
        </authorList>
    </citation>
    <scope>NUCLEOTIDE SEQUENCE [LARGE SCALE GENOMIC DNA]</scope>
    <source>
        <strain evidence="2 3">CCM 4253</strain>
    </source>
</reference>
<dbReference type="AlphaFoldDB" id="A0A2W1KL60"/>
<evidence type="ECO:0000313" key="2">
    <source>
        <dbReference type="EMBL" id="PZD80091.1"/>
    </source>
</evidence>
<comment type="caution">
    <text evidence="2">The sequence shown here is derived from an EMBL/GenBank/DDBJ whole genome shotgun (WGS) entry which is preliminary data.</text>
</comment>
<gene>
    <name evidence="2" type="ORF">DN052_14370</name>
</gene>
<sequence>MGATALLGALLAENALLILLSAGLALGVAVLTGVGVPWTGIYLALLPGSIPVALLGLAINHWVRPPEPPKVSSILYMGLSFVGGLWSPPQNLPPFVPVISPWTPTRVWVEMVWAAIENY</sequence>
<evidence type="ECO:0000256" key="1">
    <source>
        <dbReference type="SAM" id="Phobius"/>
    </source>
</evidence>
<accession>A0A2W1KL60</accession>
<protein>
    <submittedName>
        <fullName evidence="2">Uncharacterized protein</fullName>
    </submittedName>
</protein>
<organism evidence="2 3">
    <name type="scientific">Acidithiobacillus ferrooxidans</name>
    <name type="common">Thiobacillus ferrooxidans</name>
    <dbReference type="NCBI Taxonomy" id="920"/>
    <lineage>
        <taxon>Bacteria</taxon>
        <taxon>Pseudomonadati</taxon>
        <taxon>Pseudomonadota</taxon>
        <taxon>Acidithiobacillia</taxon>
        <taxon>Acidithiobacillales</taxon>
        <taxon>Acidithiobacillaceae</taxon>
        <taxon>Acidithiobacillus</taxon>
    </lineage>
</organism>